<proteinExistence type="predicted"/>
<organism evidence="2 3">
    <name type="scientific">Leeuwenhoekiella aequorea</name>
    <dbReference type="NCBI Taxonomy" id="283736"/>
    <lineage>
        <taxon>Bacteria</taxon>
        <taxon>Pseudomonadati</taxon>
        <taxon>Bacteroidota</taxon>
        <taxon>Flavobacteriia</taxon>
        <taxon>Flavobacteriales</taxon>
        <taxon>Flavobacteriaceae</taxon>
        <taxon>Leeuwenhoekiella</taxon>
    </lineage>
</organism>
<keyword evidence="3" id="KW-1185">Reference proteome</keyword>
<comment type="caution">
    <text evidence="2">The sequence shown here is derived from an EMBL/GenBank/DDBJ whole genome shotgun (WGS) entry which is preliminary data.</text>
</comment>
<dbReference type="RefSeq" id="WP_164916277.1">
    <property type="nucleotide sequence ID" value="NZ_JASMRS010000001.1"/>
</dbReference>
<name>A0A4V1KRD7_9FLAO</name>
<reference evidence="2 3" key="1">
    <citation type="submission" date="2018-07" db="EMBL/GenBank/DDBJ databases">
        <title>Leeuwenhoekiella genomics.</title>
        <authorList>
            <person name="Tahon G."/>
            <person name="Willems A."/>
        </authorList>
    </citation>
    <scope>NUCLEOTIDE SEQUENCE [LARGE SCALE GENOMIC DNA]</scope>
    <source>
        <strain evidence="2 3">LMG 22550</strain>
    </source>
</reference>
<sequence>MAKKGTPKNGKNKAKHTMLLKRKKDKLRDEKETRAQKLKAILKSTQDNN</sequence>
<dbReference type="EMBL" id="QOVM01000001">
    <property type="protein sequence ID" value="RXG24552.1"/>
    <property type="molecule type" value="Genomic_DNA"/>
</dbReference>
<gene>
    <name evidence="2" type="ORF">DSM00_342</name>
</gene>
<protein>
    <submittedName>
        <fullName evidence="2">Uncharacterized protein</fullName>
    </submittedName>
</protein>
<dbReference type="AlphaFoldDB" id="A0A4V1KRD7"/>
<dbReference type="Proteomes" id="UP000289238">
    <property type="component" value="Unassembled WGS sequence"/>
</dbReference>
<accession>A0A4V1KRD7</accession>
<feature type="region of interest" description="Disordered" evidence="1">
    <location>
        <begin position="1"/>
        <end position="33"/>
    </location>
</feature>
<evidence type="ECO:0000256" key="1">
    <source>
        <dbReference type="SAM" id="MobiDB-lite"/>
    </source>
</evidence>
<evidence type="ECO:0000313" key="2">
    <source>
        <dbReference type="EMBL" id="RXG24552.1"/>
    </source>
</evidence>
<feature type="compositionally biased region" description="Basic residues" evidence="1">
    <location>
        <begin position="1"/>
        <end position="25"/>
    </location>
</feature>
<evidence type="ECO:0000313" key="3">
    <source>
        <dbReference type="Proteomes" id="UP000289238"/>
    </source>
</evidence>